<proteinExistence type="predicted"/>
<dbReference type="WBParaSite" id="JU765_v2.g20649.t1">
    <property type="protein sequence ID" value="JU765_v2.g20649.t1"/>
    <property type="gene ID" value="JU765_v2.g20649"/>
</dbReference>
<evidence type="ECO:0000313" key="1">
    <source>
        <dbReference type="Proteomes" id="UP000887576"/>
    </source>
</evidence>
<accession>A0AC34QZD6</accession>
<dbReference type="Proteomes" id="UP000887576">
    <property type="component" value="Unplaced"/>
</dbReference>
<protein>
    <submittedName>
        <fullName evidence="2">Uncharacterized protein</fullName>
    </submittedName>
</protein>
<sequence length="85" mass="9612">MRNGIFVSGVKSKKNHKRKECTQKNSFSPWDKKIKITKLKPAGILREGGKRKFSGLFFQSPVFFGKKKMLAIGPADSGEKTKRIN</sequence>
<reference evidence="2" key="1">
    <citation type="submission" date="2022-11" db="UniProtKB">
        <authorList>
            <consortium name="WormBaseParasite"/>
        </authorList>
    </citation>
    <scope>IDENTIFICATION</scope>
</reference>
<evidence type="ECO:0000313" key="2">
    <source>
        <dbReference type="WBParaSite" id="JU765_v2.g20649.t1"/>
    </source>
</evidence>
<organism evidence="1 2">
    <name type="scientific">Panagrolaimus sp. JU765</name>
    <dbReference type="NCBI Taxonomy" id="591449"/>
    <lineage>
        <taxon>Eukaryota</taxon>
        <taxon>Metazoa</taxon>
        <taxon>Ecdysozoa</taxon>
        <taxon>Nematoda</taxon>
        <taxon>Chromadorea</taxon>
        <taxon>Rhabditida</taxon>
        <taxon>Tylenchina</taxon>
        <taxon>Panagrolaimomorpha</taxon>
        <taxon>Panagrolaimoidea</taxon>
        <taxon>Panagrolaimidae</taxon>
        <taxon>Panagrolaimus</taxon>
    </lineage>
</organism>
<name>A0AC34QZD6_9BILA</name>